<dbReference type="RefSeq" id="WP_091693034.1">
    <property type="nucleotide sequence ID" value="NZ_FPCG01000001.1"/>
</dbReference>
<gene>
    <name evidence="2" type="ORF">SAMN04487966_101231</name>
</gene>
<dbReference type="Proteomes" id="UP000198881">
    <property type="component" value="Unassembled WGS sequence"/>
</dbReference>
<evidence type="ECO:0000256" key="1">
    <source>
        <dbReference type="SAM" id="MobiDB-lite"/>
    </source>
</evidence>
<dbReference type="OrthoDB" id="9847001at2"/>
<sequence>MANFTAISWENADTFHRSDAHYQGHTAWAMVSPTTGSAVIAAGQLLGRVTDSAALFNEVFAIWTQFEDAYGGSDASQVVTAMSEVARELEAFQSATKMFYDGVVEYDAAVQKHDGKKSDYDTWATDWTDRYSQFLVDQDRPLDEFMTKYRVPKLELHSRLEAERAENEPTAQNIQLDIATARQTLADTLNAIDFDDLTDLRFTIHSAGLDRVDSTEEMEFMLLNNHLFGDQLSAADAKRVAAEIDIESLPYSYIDENGVKWIRTSSGELVVVGSAMDPNLQLRTLEALANDPATKDITVDPVGGSSDTDRNRTDGLLTLSEIFTETSNYYLLEPEISGAGIVLGTAGGLAVVAFTVVSWGQAGNQHAAVMSSSHFLMTNDQIEEAAQWAVDREMTITGVSLAASVAIAFIPGIGAVASFGANFVAGNAISLAMDAAWDNAQTESEMMQEVAVKGLPNAYDPDEHARLIDERNRRFGTGAGGGGGRPMMRSSQ</sequence>
<organism evidence="2 3">
    <name type="scientific">Micrococcus terreus</name>
    <dbReference type="NCBI Taxonomy" id="574650"/>
    <lineage>
        <taxon>Bacteria</taxon>
        <taxon>Bacillati</taxon>
        <taxon>Actinomycetota</taxon>
        <taxon>Actinomycetes</taxon>
        <taxon>Micrococcales</taxon>
        <taxon>Micrococcaceae</taxon>
        <taxon>Micrococcus</taxon>
    </lineage>
</organism>
<feature type="region of interest" description="Disordered" evidence="1">
    <location>
        <begin position="472"/>
        <end position="492"/>
    </location>
</feature>
<proteinExistence type="predicted"/>
<protein>
    <submittedName>
        <fullName evidence="2">Uncharacterized protein</fullName>
    </submittedName>
</protein>
<evidence type="ECO:0000313" key="3">
    <source>
        <dbReference type="Proteomes" id="UP000198881"/>
    </source>
</evidence>
<keyword evidence="3" id="KW-1185">Reference proteome</keyword>
<dbReference type="AlphaFoldDB" id="A0A1I7ME50"/>
<evidence type="ECO:0000313" key="2">
    <source>
        <dbReference type="EMBL" id="SFV20214.1"/>
    </source>
</evidence>
<name>A0A1I7ME50_9MICC</name>
<dbReference type="EMBL" id="FPCG01000001">
    <property type="protein sequence ID" value="SFV20214.1"/>
    <property type="molecule type" value="Genomic_DNA"/>
</dbReference>
<dbReference type="STRING" id="574650.SAMN04487966_101231"/>
<reference evidence="2 3" key="1">
    <citation type="submission" date="2016-10" db="EMBL/GenBank/DDBJ databases">
        <authorList>
            <person name="de Groot N.N."/>
        </authorList>
    </citation>
    <scope>NUCLEOTIDE SEQUENCE [LARGE SCALE GENOMIC DNA]</scope>
    <source>
        <strain evidence="2 3">CGMCC 1.7054</strain>
    </source>
</reference>
<accession>A0A1I7ME50</accession>